<name>A0A9D2UYT2_9ACTN</name>
<feature type="domain" description="HTH luxR-type" evidence="6">
    <location>
        <begin position="387"/>
        <end position="452"/>
    </location>
</feature>
<feature type="transmembrane region" description="Helical" evidence="5">
    <location>
        <begin position="220"/>
        <end position="238"/>
    </location>
</feature>
<dbReference type="GO" id="GO:0006355">
    <property type="term" value="P:regulation of DNA-templated transcription"/>
    <property type="evidence" value="ECO:0007669"/>
    <property type="project" value="InterPro"/>
</dbReference>
<dbReference type="SUPFAM" id="SSF46894">
    <property type="entry name" value="C-terminal effector domain of the bipartite response regulators"/>
    <property type="match status" value="1"/>
</dbReference>
<dbReference type="PROSITE" id="PS50043">
    <property type="entry name" value="HTH_LUXR_2"/>
    <property type="match status" value="1"/>
</dbReference>
<evidence type="ECO:0000256" key="4">
    <source>
        <dbReference type="SAM" id="MobiDB-lite"/>
    </source>
</evidence>
<dbReference type="AlphaFoldDB" id="A0A9D2UYT2"/>
<evidence type="ECO:0000313" key="7">
    <source>
        <dbReference type="EMBL" id="HJF66460.1"/>
    </source>
</evidence>
<proteinExistence type="predicted"/>
<organism evidence="7 8">
    <name type="scientific">Slackia equolifaciens</name>
    <dbReference type="NCBI Taxonomy" id="498718"/>
    <lineage>
        <taxon>Bacteria</taxon>
        <taxon>Bacillati</taxon>
        <taxon>Actinomycetota</taxon>
        <taxon>Coriobacteriia</taxon>
        <taxon>Eggerthellales</taxon>
        <taxon>Eggerthellaceae</taxon>
        <taxon>Slackia</taxon>
    </lineage>
</organism>
<dbReference type="PANTHER" id="PTHR44688:SF16">
    <property type="entry name" value="DNA-BINDING TRANSCRIPTIONAL ACTIVATOR DEVR_DOSR"/>
    <property type="match status" value="1"/>
</dbReference>
<dbReference type="GO" id="GO:0003677">
    <property type="term" value="F:DNA binding"/>
    <property type="evidence" value="ECO:0007669"/>
    <property type="project" value="UniProtKB-KW"/>
</dbReference>
<accession>A0A9D2UYT2</accession>
<dbReference type="PANTHER" id="PTHR44688">
    <property type="entry name" value="DNA-BINDING TRANSCRIPTIONAL ACTIVATOR DEVR_DOSR"/>
    <property type="match status" value="1"/>
</dbReference>
<evidence type="ECO:0000256" key="2">
    <source>
        <dbReference type="ARBA" id="ARBA00023125"/>
    </source>
</evidence>
<dbReference type="EMBL" id="DYWI01000196">
    <property type="protein sequence ID" value="HJF66460.1"/>
    <property type="molecule type" value="Genomic_DNA"/>
</dbReference>
<feature type="transmembrane region" description="Helical" evidence="5">
    <location>
        <begin position="99"/>
        <end position="116"/>
    </location>
</feature>
<keyword evidence="1" id="KW-0805">Transcription regulation</keyword>
<dbReference type="InterPro" id="IPR000792">
    <property type="entry name" value="Tscrpt_reg_LuxR_C"/>
</dbReference>
<feature type="transmembrane region" description="Helical" evidence="5">
    <location>
        <begin position="45"/>
        <end position="65"/>
    </location>
</feature>
<dbReference type="Pfam" id="PF00196">
    <property type="entry name" value="GerE"/>
    <property type="match status" value="1"/>
</dbReference>
<keyword evidence="5" id="KW-1133">Transmembrane helix</keyword>
<keyword evidence="2" id="KW-0238">DNA-binding</keyword>
<dbReference type="SMART" id="SM00421">
    <property type="entry name" value="HTH_LUXR"/>
    <property type="match status" value="1"/>
</dbReference>
<evidence type="ECO:0000256" key="3">
    <source>
        <dbReference type="ARBA" id="ARBA00023163"/>
    </source>
</evidence>
<feature type="transmembrane region" description="Helical" evidence="5">
    <location>
        <begin position="244"/>
        <end position="265"/>
    </location>
</feature>
<dbReference type="Gene3D" id="1.10.10.10">
    <property type="entry name" value="Winged helix-like DNA-binding domain superfamily/Winged helix DNA-binding domain"/>
    <property type="match status" value="1"/>
</dbReference>
<reference evidence="7" key="1">
    <citation type="journal article" date="2021" name="PeerJ">
        <title>Extensive microbial diversity within the chicken gut microbiome revealed by metagenomics and culture.</title>
        <authorList>
            <person name="Gilroy R."/>
            <person name="Ravi A."/>
            <person name="Getino M."/>
            <person name="Pursley I."/>
            <person name="Horton D.L."/>
            <person name="Alikhan N.F."/>
            <person name="Baker D."/>
            <person name="Gharbi K."/>
            <person name="Hall N."/>
            <person name="Watson M."/>
            <person name="Adriaenssens E.M."/>
            <person name="Foster-Nyarko E."/>
            <person name="Jarju S."/>
            <person name="Secka A."/>
            <person name="Antonio M."/>
            <person name="Oren A."/>
            <person name="Chaudhuri R.R."/>
            <person name="La Ragione R."/>
            <person name="Hildebrand F."/>
            <person name="Pallen M.J."/>
        </authorList>
    </citation>
    <scope>NUCLEOTIDE SEQUENCE</scope>
    <source>
        <strain evidence="7">ChiGjej6B6-11269</strain>
    </source>
</reference>
<feature type="transmembrane region" description="Helical" evidence="5">
    <location>
        <begin position="77"/>
        <end position="93"/>
    </location>
</feature>
<feature type="transmembrane region" description="Helical" evidence="5">
    <location>
        <begin position="161"/>
        <end position="183"/>
    </location>
</feature>
<feature type="region of interest" description="Disordered" evidence="4">
    <location>
        <begin position="360"/>
        <end position="379"/>
    </location>
</feature>
<dbReference type="PRINTS" id="PR00038">
    <property type="entry name" value="HTHLUXR"/>
</dbReference>
<evidence type="ECO:0000256" key="1">
    <source>
        <dbReference type="ARBA" id="ARBA00023015"/>
    </source>
</evidence>
<evidence type="ECO:0000313" key="8">
    <source>
        <dbReference type="Proteomes" id="UP000786989"/>
    </source>
</evidence>
<reference evidence="7" key="2">
    <citation type="submission" date="2021-09" db="EMBL/GenBank/DDBJ databases">
        <authorList>
            <person name="Gilroy R."/>
        </authorList>
    </citation>
    <scope>NUCLEOTIDE SEQUENCE</scope>
    <source>
        <strain evidence="7">ChiGjej6B6-11269</strain>
    </source>
</reference>
<feature type="transmembrane region" description="Helical" evidence="5">
    <location>
        <begin position="277"/>
        <end position="298"/>
    </location>
</feature>
<feature type="compositionally biased region" description="Polar residues" evidence="4">
    <location>
        <begin position="369"/>
        <end position="379"/>
    </location>
</feature>
<dbReference type="Proteomes" id="UP000786989">
    <property type="component" value="Unassembled WGS sequence"/>
</dbReference>
<comment type="caution">
    <text evidence="7">The sequence shown here is derived from an EMBL/GenBank/DDBJ whole genome shotgun (WGS) entry which is preliminary data.</text>
</comment>
<feature type="transmembrane region" description="Helical" evidence="5">
    <location>
        <begin position="310"/>
        <end position="329"/>
    </location>
</feature>
<dbReference type="InterPro" id="IPR016032">
    <property type="entry name" value="Sig_transdc_resp-reg_C-effctor"/>
</dbReference>
<feature type="transmembrane region" description="Helical" evidence="5">
    <location>
        <begin position="189"/>
        <end position="208"/>
    </location>
</feature>
<sequence>MSLFLAAARAMRITVPRAAFLIAAVIVALTSLGIAASVRANFLPGIIGCSIADGICVTLLGTAWGTRYSLGSKRMRSLVILSFLVAYLIYLIVPHLPRPIPLLCTCAFPLLSWALWRRDALARHETAPEVFPSKTPFGEAPSLGEILAGSWEASGLPWKSLGAMLAAAFIGNFISSLVMGQTYGSADSFYRGGILVCACIATMTLVPFTSSKEALPVESVYRVALTFCVVGLVGILVFDEAGLPVGGALVQGCAYFLQTLIYLVVTQNTQEKGLSPLFSFGIGQATVSFIVVAGNLAGKLMLPTGSQSPFTFDVVCGLGIVLLFFMTALRVDSSSESEEAGGEESRAVCVRSVEHLCNPEKTDAEAPSRTATAGNGASSTNKERMSLFVEAFNLTRREAEVFDYLSKGRSLPYIADELFVTTGTVKTHTTHIYRKLGVNSKQELLDLYETWEPGQ</sequence>
<protein>
    <submittedName>
        <fullName evidence="7">LuxR family transcriptional regulator</fullName>
    </submittedName>
</protein>
<evidence type="ECO:0000259" key="6">
    <source>
        <dbReference type="PROSITE" id="PS50043"/>
    </source>
</evidence>
<keyword evidence="5" id="KW-0812">Transmembrane</keyword>
<keyword evidence="3" id="KW-0804">Transcription</keyword>
<gene>
    <name evidence="7" type="ORF">K8U77_10160</name>
</gene>
<keyword evidence="5" id="KW-0472">Membrane</keyword>
<dbReference type="InterPro" id="IPR036388">
    <property type="entry name" value="WH-like_DNA-bd_sf"/>
</dbReference>
<evidence type="ECO:0000256" key="5">
    <source>
        <dbReference type="SAM" id="Phobius"/>
    </source>
</evidence>